<organism evidence="10 11">
    <name type="scientific">Cichlidogyrus casuarinus</name>
    <dbReference type="NCBI Taxonomy" id="1844966"/>
    <lineage>
        <taxon>Eukaryota</taxon>
        <taxon>Metazoa</taxon>
        <taxon>Spiralia</taxon>
        <taxon>Lophotrochozoa</taxon>
        <taxon>Platyhelminthes</taxon>
        <taxon>Monogenea</taxon>
        <taxon>Monopisthocotylea</taxon>
        <taxon>Dactylogyridea</taxon>
        <taxon>Ancyrocephalidae</taxon>
        <taxon>Cichlidogyrus</taxon>
    </lineage>
</organism>
<evidence type="ECO:0000256" key="1">
    <source>
        <dbReference type="ARBA" id="ARBA00022527"/>
    </source>
</evidence>
<dbReference type="PROSITE" id="PS00107">
    <property type="entry name" value="PROTEIN_KINASE_ATP"/>
    <property type="match status" value="1"/>
</dbReference>
<dbReference type="GO" id="GO:0004674">
    <property type="term" value="F:protein serine/threonine kinase activity"/>
    <property type="evidence" value="ECO:0007669"/>
    <property type="project" value="UniProtKB-KW"/>
</dbReference>
<dbReference type="GO" id="GO:0015630">
    <property type="term" value="C:microtubule cytoskeleton"/>
    <property type="evidence" value="ECO:0007669"/>
    <property type="project" value="UniProtKB-ARBA"/>
</dbReference>
<keyword evidence="2" id="KW-0808">Transferase</keyword>
<dbReference type="EMBL" id="JBJKFK010000500">
    <property type="protein sequence ID" value="KAL3316678.1"/>
    <property type="molecule type" value="Genomic_DNA"/>
</dbReference>
<evidence type="ECO:0000256" key="2">
    <source>
        <dbReference type="ARBA" id="ARBA00022679"/>
    </source>
</evidence>
<keyword evidence="11" id="KW-1185">Reference proteome</keyword>
<name>A0ABD2QB97_9PLAT</name>
<comment type="similarity">
    <text evidence="6">Belongs to the protein kinase superfamily. CK1 Ser/Thr protein kinase family.</text>
</comment>
<dbReference type="InterPro" id="IPR050235">
    <property type="entry name" value="CK1_Ser-Thr_kinase"/>
</dbReference>
<dbReference type="AlphaFoldDB" id="A0ABD2QB97"/>
<evidence type="ECO:0000313" key="10">
    <source>
        <dbReference type="EMBL" id="KAL3316678.1"/>
    </source>
</evidence>
<protein>
    <submittedName>
        <fullName evidence="10">Tau-tubulin kinase 2</fullName>
    </submittedName>
</protein>
<evidence type="ECO:0000256" key="3">
    <source>
        <dbReference type="ARBA" id="ARBA00022741"/>
    </source>
</evidence>
<evidence type="ECO:0000256" key="4">
    <source>
        <dbReference type="ARBA" id="ARBA00022777"/>
    </source>
</evidence>
<feature type="region of interest" description="Disordered" evidence="8">
    <location>
        <begin position="305"/>
        <end position="386"/>
    </location>
</feature>
<evidence type="ECO:0000256" key="8">
    <source>
        <dbReference type="SAM" id="MobiDB-lite"/>
    </source>
</evidence>
<feature type="compositionally biased region" description="Polar residues" evidence="8">
    <location>
        <begin position="558"/>
        <end position="571"/>
    </location>
</feature>
<keyword evidence="1" id="KW-0723">Serine/threonine-protein kinase</keyword>
<dbReference type="InterPro" id="IPR047916">
    <property type="entry name" value="TTBK_Asator-like_STKc"/>
</dbReference>
<dbReference type="CDD" id="cd14017">
    <property type="entry name" value="STKc_TTBK"/>
    <property type="match status" value="1"/>
</dbReference>
<dbReference type="Gene3D" id="1.10.510.10">
    <property type="entry name" value="Transferase(Phosphotransferase) domain 1"/>
    <property type="match status" value="1"/>
</dbReference>
<sequence>MSASSVENSIVPLGFVIKDKWRLLKKIGGGGFGEIYEAEDLISKERVAAKLESLKNAKQVLKMEVTVLRSLQSRKNVCKFYGCGRDTGNKFNYMIMSLQGRNLADLRRSLGKFSVSTVLKISLQILYSIKCIHEAGFLHRDVKPSNFAIGPTASTCKTIYMLDYGLARQFIIDKVVRPQRVTAGFRGTVRYASLNAHLNKELGRHDDLWSMFYMLVEFVNGSLPWRCIKSKQEVGEIKQQWRPEELAESLPQEFLSFINHLKELVYEEPPDYRLLRDCIRRAMNRLNVTPNDLFDWELGSIEHKSQSATIGRNKSSRRPPASDANLRGKVQTPDERIRPLIDTLANVQLQDMPEKKNSNDEASPKFTADHPQKGPRTPSDVGLEPGEPTFNFANTGAYRTWGQNGMPPKLNSPANGSLRNRSSSAVRVSRVNLANSGQVNQSSADIHSLLAIAKQGQSPHSHLLGVLQNNNNNEVSTASFTQAVMQNTTTMSRLLSGSVPRLNRFSSTAALGSVTQMAGLGTSSWDLNAMDEQGSLWQVGDTPAGPASDRSDIDERPAQSSLASQPGQMSPEQKLAMRNGKAAHSDLLRGKTPSEQGTPVSAGRLRGKASQNQSTDSSNMILRRTVSSGLVSNGSNGISSRLSVGNFLPEETTKVCESSTLSRRNSISRSPRPESRNSLNLSGTNLGESAQL</sequence>
<evidence type="ECO:0000259" key="9">
    <source>
        <dbReference type="PROSITE" id="PS50011"/>
    </source>
</evidence>
<feature type="binding site" evidence="7">
    <location>
        <position position="50"/>
    </location>
    <ligand>
        <name>ATP</name>
        <dbReference type="ChEBI" id="CHEBI:30616"/>
    </ligand>
</feature>
<feature type="region of interest" description="Disordered" evidence="8">
    <location>
        <begin position="536"/>
        <end position="621"/>
    </location>
</feature>
<dbReference type="PROSITE" id="PS50011">
    <property type="entry name" value="PROTEIN_KINASE_DOM"/>
    <property type="match status" value="1"/>
</dbReference>
<keyword evidence="3 7" id="KW-0547">Nucleotide-binding</keyword>
<feature type="compositionally biased region" description="Basic and acidic residues" evidence="8">
    <location>
        <begin position="352"/>
        <end position="372"/>
    </location>
</feature>
<gene>
    <name evidence="10" type="primary">TTBK2</name>
    <name evidence="10" type="ORF">Ciccas_004671</name>
</gene>
<dbReference type="PANTHER" id="PTHR11909">
    <property type="entry name" value="CASEIN KINASE-RELATED"/>
    <property type="match status" value="1"/>
</dbReference>
<dbReference type="InterPro" id="IPR011009">
    <property type="entry name" value="Kinase-like_dom_sf"/>
</dbReference>
<evidence type="ECO:0000313" key="11">
    <source>
        <dbReference type="Proteomes" id="UP001626550"/>
    </source>
</evidence>
<keyword evidence="4 10" id="KW-0418">Kinase</keyword>
<feature type="compositionally biased region" description="Polar residues" evidence="8">
    <location>
        <begin position="679"/>
        <end position="692"/>
    </location>
</feature>
<dbReference type="GO" id="GO:0005524">
    <property type="term" value="F:ATP binding"/>
    <property type="evidence" value="ECO:0007669"/>
    <property type="project" value="UniProtKB-UniRule"/>
</dbReference>
<dbReference type="SUPFAM" id="SSF56112">
    <property type="entry name" value="Protein kinase-like (PK-like)"/>
    <property type="match status" value="1"/>
</dbReference>
<feature type="compositionally biased region" description="Polar residues" evidence="8">
    <location>
        <begin position="609"/>
        <end position="620"/>
    </location>
</feature>
<comment type="caution">
    <text evidence="10">The sequence shown here is derived from an EMBL/GenBank/DDBJ whole genome shotgun (WGS) entry which is preliminary data.</text>
</comment>
<keyword evidence="5 7" id="KW-0067">ATP-binding</keyword>
<dbReference type="InterPro" id="IPR000719">
    <property type="entry name" value="Prot_kinase_dom"/>
</dbReference>
<proteinExistence type="inferred from homology"/>
<feature type="region of interest" description="Disordered" evidence="8">
    <location>
        <begin position="654"/>
        <end position="692"/>
    </location>
</feature>
<accession>A0ABD2QB97</accession>
<feature type="domain" description="Protein kinase" evidence="9">
    <location>
        <begin position="21"/>
        <end position="286"/>
    </location>
</feature>
<dbReference type="Pfam" id="PF00069">
    <property type="entry name" value="Pkinase"/>
    <property type="match status" value="1"/>
</dbReference>
<dbReference type="Proteomes" id="UP001626550">
    <property type="component" value="Unassembled WGS sequence"/>
</dbReference>
<evidence type="ECO:0000256" key="7">
    <source>
        <dbReference type="PROSITE-ProRule" id="PRU10141"/>
    </source>
</evidence>
<evidence type="ECO:0000256" key="6">
    <source>
        <dbReference type="ARBA" id="ARBA00061588"/>
    </source>
</evidence>
<dbReference type="FunFam" id="3.30.200.20:FF:000358">
    <property type="entry name" value="Tau tubulin kinase 2b"/>
    <property type="match status" value="1"/>
</dbReference>
<evidence type="ECO:0000256" key="5">
    <source>
        <dbReference type="ARBA" id="ARBA00022840"/>
    </source>
</evidence>
<dbReference type="InterPro" id="IPR017441">
    <property type="entry name" value="Protein_kinase_ATP_BS"/>
</dbReference>
<dbReference type="SMART" id="SM00220">
    <property type="entry name" value="S_TKc"/>
    <property type="match status" value="1"/>
</dbReference>
<reference evidence="10 11" key="1">
    <citation type="submission" date="2024-11" db="EMBL/GenBank/DDBJ databases">
        <title>Adaptive evolution of stress response genes in parasites aligns with host niche diversity.</title>
        <authorList>
            <person name="Hahn C."/>
            <person name="Resl P."/>
        </authorList>
    </citation>
    <scope>NUCLEOTIDE SEQUENCE [LARGE SCALE GENOMIC DNA]</scope>
    <source>
        <strain evidence="10">EGGRZ-B1_66</strain>
        <tissue evidence="10">Body</tissue>
    </source>
</reference>